<feature type="transmembrane region" description="Helical" evidence="2">
    <location>
        <begin position="281"/>
        <end position="308"/>
    </location>
</feature>
<dbReference type="PANTHER" id="PTHR30221:SF1">
    <property type="entry name" value="SMALL-CONDUCTANCE MECHANOSENSITIVE CHANNEL"/>
    <property type="match status" value="1"/>
</dbReference>
<organism evidence="3 4">
    <name type="scientific">Natrinema soli</name>
    <dbReference type="NCBI Taxonomy" id="1930624"/>
    <lineage>
        <taxon>Archaea</taxon>
        <taxon>Methanobacteriati</taxon>
        <taxon>Methanobacteriota</taxon>
        <taxon>Stenosarchaea group</taxon>
        <taxon>Halobacteria</taxon>
        <taxon>Halobacteriales</taxon>
        <taxon>Natrialbaceae</taxon>
        <taxon>Natrinema</taxon>
    </lineage>
</organism>
<dbReference type="InterPro" id="IPR008910">
    <property type="entry name" value="MSC_TM_helix"/>
</dbReference>
<evidence type="ECO:0000256" key="1">
    <source>
        <dbReference type="SAM" id="MobiDB-lite"/>
    </source>
</evidence>
<feature type="transmembrane region" description="Helical" evidence="2">
    <location>
        <begin position="82"/>
        <end position="100"/>
    </location>
</feature>
<feature type="transmembrane region" description="Helical" evidence="2">
    <location>
        <begin position="186"/>
        <end position="206"/>
    </location>
</feature>
<name>A0ABD5SJK2_9EURY</name>
<feature type="transmembrane region" description="Helical" evidence="2">
    <location>
        <begin position="120"/>
        <end position="140"/>
    </location>
</feature>
<dbReference type="Gene3D" id="1.10.287.1260">
    <property type="match status" value="1"/>
</dbReference>
<keyword evidence="2" id="KW-0472">Membrane</keyword>
<feature type="transmembrane region" description="Helical" evidence="2">
    <location>
        <begin position="25"/>
        <end position="48"/>
    </location>
</feature>
<feature type="transmembrane region" description="Helical" evidence="2">
    <location>
        <begin position="248"/>
        <end position="269"/>
    </location>
</feature>
<keyword evidence="2" id="KW-1133">Transmembrane helix</keyword>
<dbReference type="Pfam" id="PF05552">
    <property type="entry name" value="MS_channel_1st_1"/>
    <property type="match status" value="3"/>
</dbReference>
<dbReference type="PANTHER" id="PTHR30221">
    <property type="entry name" value="SMALL-CONDUCTANCE MECHANOSENSITIVE CHANNEL"/>
    <property type="match status" value="1"/>
</dbReference>
<feature type="transmembrane region" description="Helical" evidence="2">
    <location>
        <begin position="212"/>
        <end position="236"/>
    </location>
</feature>
<dbReference type="InterPro" id="IPR045275">
    <property type="entry name" value="MscS_archaea/bacteria_type"/>
</dbReference>
<dbReference type="RefSeq" id="WP_273737767.1">
    <property type="nucleotide sequence ID" value="NZ_JAQIVI010000097.1"/>
</dbReference>
<evidence type="ECO:0000313" key="4">
    <source>
        <dbReference type="Proteomes" id="UP001596383"/>
    </source>
</evidence>
<evidence type="ECO:0000256" key="2">
    <source>
        <dbReference type="SAM" id="Phobius"/>
    </source>
</evidence>
<sequence length="352" mass="36545">MSSQTVPSGHTILQAQVPGFLEETIANIIAFIPAIFGAVIILLIGWILGRIIGGVTTRILEGIGLSEHTRGTPLESDTDTDGGIASAIGTLVAYIVYFYAALAAADVLEIEILSESLSEIGAFLPVIFSAAVILVIGFIIGQRLGDIVAGIVRGFGLRTHIRGTPLEDVATSVGGIGTATGKLVEYAVYFFTLLTAADALGITALSQLLNDFAAFVPALIGGLLVLVIGVFVADALEDIVANVDATRLTTLAGLGVKLFVYYITITIALDTIGFSTTVLTTLFTAAVAAFFGALGVALALAVAIGVGWGSKDYVAENIEDWMASARRSVSGLGEESHTRSTDDFDSSNPTDD</sequence>
<keyword evidence="4" id="KW-1185">Reference proteome</keyword>
<dbReference type="EMBL" id="JBHSWV010000097">
    <property type="protein sequence ID" value="MFC6764705.1"/>
    <property type="molecule type" value="Genomic_DNA"/>
</dbReference>
<keyword evidence="2" id="KW-0812">Transmembrane</keyword>
<accession>A0ABD5SJK2</accession>
<feature type="region of interest" description="Disordered" evidence="1">
    <location>
        <begin position="331"/>
        <end position="352"/>
    </location>
</feature>
<dbReference type="Proteomes" id="UP001596383">
    <property type="component" value="Unassembled WGS sequence"/>
</dbReference>
<protein>
    <submittedName>
        <fullName evidence="3">Phosphatase</fullName>
    </submittedName>
</protein>
<evidence type="ECO:0000313" key="3">
    <source>
        <dbReference type="EMBL" id="MFC6764705.1"/>
    </source>
</evidence>
<comment type="caution">
    <text evidence="3">The sequence shown here is derived from an EMBL/GenBank/DDBJ whole genome shotgun (WGS) entry which is preliminary data.</text>
</comment>
<reference evidence="3 4" key="1">
    <citation type="journal article" date="2019" name="Int. J. Syst. Evol. Microbiol.">
        <title>The Global Catalogue of Microorganisms (GCM) 10K type strain sequencing project: providing services to taxonomists for standard genome sequencing and annotation.</title>
        <authorList>
            <consortium name="The Broad Institute Genomics Platform"/>
            <consortium name="The Broad Institute Genome Sequencing Center for Infectious Disease"/>
            <person name="Wu L."/>
            <person name="Ma J."/>
        </authorList>
    </citation>
    <scope>NUCLEOTIDE SEQUENCE [LARGE SCALE GENOMIC DNA]</scope>
    <source>
        <strain evidence="3 4">LMG 29247</strain>
    </source>
</reference>
<gene>
    <name evidence="3" type="ORF">ACFQE6_06590</name>
</gene>
<dbReference type="AlphaFoldDB" id="A0ABD5SJK2"/>
<proteinExistence type="predicted"/>